<sequence>MPTDGPPSMTGTINGFLATCMRDDAFPHFLSYHCIIHQQAMCCKILNMRHVKGIRMKFVNSIRERSPQRRMFRAQLEENESDYQELLHHADVHWLSRSIFLQRFRNLLQEVKYFLKSEDETYIELRDEI</sequence>
<dbReference type="Proteomes" id="UP000887159">
    <property type="component" value="Unassembled WGS sequence"/>
</dbReference>
<evidence type="ECO:0000313" key="2">
    <source>
        <dbReference type="Proteomes" id="UP000887159"/>
    </source>
</evidence>
<dbReference type="AlphaFoldDB" id="A0A8X6T4C0"/>
<dbReference type="PANTHER" id="PTHR45913:SF21">
    <property type="entry name" value="DUF4371 DOMAIN-CONTAINING PROTEIN"/>
    <property type="match status" value="1"/>
</dbReference>
<dbReference type="EMBL" id="BMAU01021357">
    <property type="protein sequence ID" value="GFY21147.1"/>
    <property type="molecule type" value="Genomic_DNA"/>
</dbReference>
<proteinExistence type="predicted"/>
<reference evidence="1" key="1">
    <citation type="submission" date="2020-08" db="EMBL/GenBank/DDBJ databases">
        <title>Multicomponent nature underlies the extraordinary mechanical properties of spider dragline silk.</title>
        <authorList>
            <person name="Kono N."/>
            <person name="Nakamura H."/>
            <person name="Mori M."/>
            <person name="Yoshida Y."/>
            <person name="Ohtoshi R."/>
            <person name="Malay A.D."/>
            <person name="Moran D.A.P."/>
            <person name="Tomita M."/>
            <person name="Numata K."/>
            <person name="Arakawa K."/>
        </authorList>
    </citation>
    <scope>NUCLEOTIDE SEQUENCE</scope>
</reference>
<name>A0A8X6T4C0_TRICX</name>
<protein>
    <submittedName>
        <fullName evidence="1">Uncharacterized protein</fullName>
    </submittedName>
</protein>
<gene>
    <name evidence="1" type="ORF">TNCV_3991911</name>
</gene>
<comment type="caution">
    <text evidence="1">The sequence shown here is derived from an EMBL/GenBank/DDBJ whole genome shotgun (WGS) entry which is preliminary data.</text>
</comment>
<dbReference type="PANTHER" id="PTHR45913">
    <property type="entry name" value="EPM2A-INTERACTING PROTEIN 1"/>
    <property type="match status" value="1"/>
</dbReference>
<organism evidence="1 2">
    <name type="scientific">Trichonephila clavipes</name>
    <name type="common">Golden silk orbweaver</name>
    <name type="synonym">Nephila clavipes</name>
    <dbReference type="NCBI Taxonomy" id="2585209"/>
    <lineage>
        <taxon>Eukaryota</taxon>
        <taxon>Metazoa</taxon>
        <taxon>Ecdysozoa</taxon>
        <taxon>Arthropoda</taxon>
        <taxon>Chelicerata</taxon>
        <taxon>Arachnida</taxon>
        <taxon>Araneae</taxon>
        <taxon>Araneomorphae</taxon>
        <taxon>Entelegynae</taxon>
        <taxon>Araneoidea</taxon>
        <taxon>Nephilidae</taxon>
        <taxon>Trichonephila</taxon>
    </lineage>
</organism>
<accession>A0A8X6T4C0</accession>
<evidence type="ECO:0000313" key="1">
    <source>
        <dbReference type="EMBL" id="GFY21147.1"/>
    </source>
</evidence>
<keyword evidence="2" id="KW-1185">Reference proteome</keyword>